<dbReference type="RefSeq" id="WP_105682303.1">
    <property type="nucleotide sequence ID" value="NZ_JBBGZD010000001.1"/>
</dbReference>
<feature type="transmembrane region" description="Helical" evidence="1">
    <location>
        <begin position="183"/>
        <end position="202"/>
    </location>
</feature>
<keyword evidence="6" id="KW-1185">Reference proteome</keyword>
<evidence type="ECO:0000313" key="5">
    <source>
        <dbReference type="EMBL" id="PRB90906.1"/>
    </source>
</evidence>
<keyword evidence="1" id="KW-1133">Transmembrane helix</keyword>
<feature type="chain" id="PRO_5015562470" evidence="2">
    <location>
        <begin position="25"/>
        <end position="269"/>
    </location>
</feature>
<dbReference type="Proteomes" id="UP000238325">
    <property type="component" value="Unassembled WGS sequence"/>
</dbReference>
<evidence type="ECO:0000313" key="6">
    <source>
        <dbReference type="Proteomes" id="UP000238325"/>
    </source>
</evidence>
<dbReference type="CDD" id="cd03394">
    <property type="entry name" value="PAP2_like_5"/>
    <property type="match status" value="1"/>
</dbReference>
<evidence type="ECO:0000313" key="7">
    <source>
        <dbReference type="Proteomes" id="UP000238534"/>
    </source>
</evidence>
<keyword evidence="1" id="KW-0472">Membrane</keyword>
<dbReference type="Pfam" id="PF01569">
    <property type="entry name" value="PAP2"/>
    <property type="match status" value="1"/>
</dbReference>
<comment type="caution">
    <text evidence="4">The sequence shown here is derived from an EMBL/GenBank/DDBJ whole genome shotgun (WGS) entry which is preliminary data.</text>
</comment>
<dbReference type="OrthoDB" id="9773582at2"/>
<protein>
    <submittedName>
        <fullName evidence="4">PA-phosphatase</fullName>
    </submittedName>
</protein>
<keyword evidence="1" id="KW-0812">Transmembrane</keyword>
<accession>A0A2S9CY26</accession>
<evidence type="ECO:0000313" key="4">
    <source>
        <dbReference type="EMBL" id="PRB85374.1"/>
    </source>
</evidence>
<evidence type="ECO:0000259" key="3">
    <source>
        <dbReference type="SMART" id="SM00014"/>
    </source>
</evidence>
<feature type="transmembrane region" description="Helical" evidence="1">
    <location>
        <begin position="208"/>
        <end position="230"/>
    </location>
</feature>
<evidence type="ECO:0000256" key="1">
    <source>
        <dbReference type="SAM" id="Phobius"/>
    </source>
</evidence>
<sequence>MKKHFQKNLMYILVLSSALSQINAQNTKDTMTVQKPVQDSIIKAEIPKSNLNYKSLIIPAAFISYGVAGLTMNNLKKLNVSTKVEINEHQPTQIKLDNYTQYAPAVIVYGLNAMGVKGKHNLRDRTIIYASSQLIAAAFTMPLKYLVKEERPDGSNTLSFPSGHAATAFSSAQFMFREYKDTNFWLSISGYPFAVFTGVYRMLNDKHWLGDVVAGAGFGILSTELAYWLFPKIDSLLRGKNKSKNMLSSTMVMPFYQNKTVGIGWVKTF</sequence>
<dbReference type="EMBL" id="PCPH01000002">
    <property type="protein sequence ID" value="PRB90906.1"/>
    <property type="molecule type" value="Genomic_DNA"/>
</dbReference>
<feature type="domain" description="Phosphatidic acid phosphatase type 2/haloperoxidase" evidence="3">
    <location>
        <begin position="126"/>
        <end position="227"/>
    </location>
</feature>
<evidence type="ECO:0000256" key="2">
    <source>
        <dbReference type="SAM" id="SignalP"/>
    </source>
</evidence>
<organism evidence="4 7">
    <name type="scientific">Chryseobacterium culicis</name>
    <dbReference type="NCBI Taxonomy" id="680127"/>
    <lineage>
        <taxon>Bacteria</taxon>
        <taxon>Pseudomonadati</taxon>
        <taxon>Bacteroidota</taxon>
        <taxon>Flavobacteriia</taxon>
        <taxon>Flavobacteriales</taxon>
        <taxon>Weeksellaceae</taxon>
        <taxon>Chryseobacterium group</taxon>
        <taxon>Chryseobacterium</taxon>
    </lineage>
</organism>
<keyword evidence="2" id="KW-0732">Signal</keyword>
<dbReference type="SMART" id="SM00014">
    <property type="entry name" value="acidPPc"/>
    <property type="match status" value="1"/>
</dbReference>
<dbReference type="AlphaFoldDB" id="A0A2S9CY26"/>
<gene>
    <name evidence="4" type="ORF">CQ022_03700</name>
    <name evidence="5" type="ORF">CQ033_09290</name>
</gene>
<name>A0A2S9CY26_CHRCI</name>
<dbReference type="SUPFAM" id="SSF48317">
    <property type="entry name" value="Acid phosphatase/Vanadium-dependent haloperoxidase"/>
    <property type="match status" value="1"/>
</dbReference>
<dbReference type="Proteomes" id="UP000238534">
    <property type="component" value="Unassembled WGS sequence"/>
</dbReference>
<dbReference type="Gene3D" id="1.20.144.10">
    <property type="entry name" value="Phosphatidic acid phosphatase type 2/haloperoxidase"/>
    <property type="match status" value="1"/>
</dbReference>
<dbReference type="EMBL" id="PCPP01000001">
    <property type="protein sequence ID" value="PRB85374.1"/>
    <property type="molecule type" value="Genomic_DNA"/>
</dbReference>
<dbReference type="InterPro" id="IPR036938">
    <property type="entry name" value="PAP2/HPO_sf"/>
</dbReference>
<reference evidence="6 7" key="1">
    <citation type="submission" date="2017-09" db="EMBL/GenBank/DDBJ databases">
        <title>Genomic, metabolic, and phenotypic characteristics of bacterial isolates from the natural microbiome of the model nematode Caenorhabditis elegans.</title>
        <authorList>
            <person name="Zimmermann J."/>
            <person name="Obeng N."/>
            <person name="Yang W."/>
            <person name="Obeng O."/>
            <person name="Kissoyan K."/>
            <person name="Pees B."/>
            <person name="Dirksen P."/>
            <person name="Hoppner M."/>
            <person name="Franke A."/>
            <person name="Rosenstiel P."/>
            <person name="Leippe M."/>
            <person name="Dierking K."/>
            <person name="Kaleta C."/>
            <person name="Schulenburg H."/>
        </authorList>
    </citation>
    <scope>NUCLEOTIDE SEQUENCE [LARGE SCALE GENOMIC DNA]</scope>
    <source>
        <strain evidence="4 7">MYb25</strain>
        <strain evidence="5 6">MYb44</strain>
    </source>
</reference>
<proteinExistence type="predicted"/>
<dbReference type="InterPro" id="IPR000326">
    <property type="entry name" value="PAP2/HPO"/>
</dbReference>
<feature type="signal peptide" evidence="2">
    <location>
        <begin position="1"/>
        <end position="24"/>
    </location>
</feature>